<evidence type="ECO:0000256" key="5">
    <source>
        <dbReference type="ARBA" id="ARBA00022692"/>
    </source>
</evidence>
<dbReference type="EMBL" id="CP034207">
    <property type="protein sequence ID" value="QBZ61538.1"/>
    <property type="molecule type" value="Genomic_DNA"/>
</dbReference>
<dbReference type="PROSITE" id="PS00916">
    <property type="entry name" value="PI3_4_KINASE_2"/>
    <property type="match status" value="1"/>
</dbReference>
<feature type="region of interest" description="Disordered" evidence="9">
    <location>
        <begin position="1279"/>
        <end position="1304"/>
    </location>
</feature>
<keyword evidence="5 10" id="KW-0812">Transmembrane</keyword>
<dbReference type="InterPro" id="IPR000403">
    <property type="entry name" value="PI3/4_kinase_cat_dom"/>
</dbReference>
<dbReference type="Pfam" id="PF00454">
    <property type="entry name" value="PI3_PI4_kinase"/>
    <property type="match status" value="1"/>
</dbReference>
<feature type="compositionally biased region" description="Low complexity" evidence="9">
    <location>
        <begin position="835"/>
        <end position="850"/>
    </location>
</feature>
<evidence type="ECO:0000256" key="9">
    <source>
        <dbReference type="SAM" id="MobiDB-lite"/>
    </source>
</evidence>
<dbReference type="InterPro" id="IPR002293">
    <property type="entry name" value="AA/rel_permease1"/>
</dbReference>
<evidence type="ECO:0000256" key="4">
    <source>
        <dbReference type="ARBA" id="ARBA00022679"/>
    </source>
</evidence>
<dbReference type="Gene3D" id="1.10.1070.11">
    <property type="entry name" value="Phosphatidylinositol 3-/4-kinase, catalytic domain"/>
    <property type="match status" value="1"/>
</dbReference>
<dbReference type="Proteomes" id="UP000294847">
    <property type="component" value="Chromosome 4"/>
</dbReference>
<organism evidence="12 13">
    <name type="scientific">Pyricularia oryzae</name>
    <name type="common">Rice blast fungus</name>
    <name type="synonym">Magnaporthe oryzae</name>
    <dbReference type="NCBI Taxonomy" id="318829"/>
    <lineage>
        <taxon>Eukaryota</taxon>
        <taxon>Fungi</taxon>
        <taxon>Dikarya</taxon>
        <taxon>Ascomycota</taxon>
        <taxon>Pezizomycotina</taxon>
        <taxon>Sordariomycetes</taxon>
        <taxon>Sordariomycetidae</taxon>
        <taxon>Magnaporthales</taxon>
        <taxon>Pyriculariaceae</taxon>
        <taxon>Pyricularia</taxon>
    </lineage>
</organism>
<dbReference type="PROSITE" id="PS50290">
    <property type="entry name" value="PI3_4_KINASE_3"/>
    <property type="match status" value="1"/>
</dbReference>
<dbReference type="Pfam" id="PF11522">
    <property type="entry name" value="Pik1"/>
    <property type="match status" value="1"/>
</dbReference>
<feature type="transmembrane region" description="Helical" evidence="10">
    <location>
        <begin position="399"/>
        <end position="419"/>
    </location>
</feature>
<dbReference type="InterPro" id="IPR057754">
    <property type="entry name" value="PI4-kinase_beta/PIK1_cat"/>
</dbReference>
<feature type="transmembrane region" description="Helical" evidence="10">
    <location>
        <begin position="431"/>
        <end position="451"/>
    </location>
</feature>
<keyword evidence="6" id="KW-0418">Kinase</keyword>
<evidence type="ECO:0000256" key="8">
    <source>
        <dbReference type="ARBA" id="ARBA00023136"/>
    </source>
</evidence>
<dbReference type="Pfam" id="PF21245">
    <property type="entry name" value="PI4KB-PIK1_PIK"/>
    <property type="match status" value="1"/>
</dbReference>
<feature type="region of interest" description="Disordered" evidence="9">
    <location>
        <begin position="804"/>
        <end position="877"/>
    </location>
</feature>
<feature type="region of interest" description="Disordered" evidence="9">
    <location>
        <begin position="891"/>
        <end position="921"/>
    </location>
</feature>
<comment type="subcellular location">
    <subcellularLocation>
        <location evidence="2">Membrane</location>
        <topology evidence="2">Multi-pass membrane protein</topology>
    </subcellularLocation>
</comment>
<gene>
    <name evidence="12" type="ORF">PoMZ_08488</name>
</gene>
<feature type="transmembrane region" description="Helical" evidence="10">
    <location>
        <begin position="134"/>
        <end position="162"/>
    </location>
</feature>
<feature type="transmembrane region" description="Helical" evidence="10">
    <location>
        <begin position="748"/>
        <end position="770"/>
    </location>
</feature>
<dbReference type="PANTHER" id="PTHR10048:SF22">
    <property type="entry name" value="PHOSPHATIDYLINOSITOL 4-KINASE BETA"/>
    <property type="match status" value="1"/>
</dbReference>
<feature type="transmembrane region" description="Helical" evidence="10">
    <location>
        <begin position="183"/>
        <end position="200"/>
    </location>
</feature>
<name>A0A4V1C6Y8_PYROR</name>
<protein>
    <recommendedName>
        <fullName evidence="3">1-phosphatidylinositol 4-kinase</fullName>
        <ecNumber evidence="3">2.7.1.67</ecNumber>
    </recommendedName>
</protein>
<evidence type="ECO:0000256" key="10">
    <source>
        <dbReference type="SAM" id="Phobius"/>
    </source>
</evidence>
<evidence type="ECO:0000259" key="11">
    <source>
        <dbReference type="PROSITE" id="PS50290"/>
    </source>
</evidence>
<dbReference type="Gene3D" id="1.20.1740.10">
    <property type="entry name" value="Amino acid/polyamine transporter I"/>
    <property type="match status" value="1"/>
</dbReference>
<feature type="compositionally biased region" description="Polar residues" evidence="9">
    <location>
        <begin position="804"/>
        <end position="814"/>
    </location>
</feature>
<dbReference type="EC" id="2.7.1.67" evidence="3"/>
<sequence>MQEPTIYRAPVTSADPGDQPTSDEITGYQNMTVIDSAPEKSDDGYRDFVIPEDRKLGVFSTTLLIINRVVGTGIYSTPSAIITNTDNVGATLLFWVLGGMMTFALFVYLEFGTALPRSGGEKVYLERVYQKPRYLATCIFAVQFVLFAVSTGNTISFASYIFKAALGDTASIENGATSDVRTRSIAVGAITLVCLIHAFLPKTGIWLSNILGCFKLVLLLLVVCAGFAALNGHIANPALRPDNFSTFQGQGTIMKAPDTKAAGSYAIALLQVLYAYSGWENANYVLTEVRDAPRTLKIAAPMAIASVTLLYVLANIAFFAAMSKQQIADSKVIVAAAFFENVWGEGTFTKRVVPIFIALSALGNVFAQSFAMPRVKQELAKEGILPFSRVFASDWPFKAPSGAILLHWIFTVVFILGSVTSDSYTFVTNVFIYTGNWIKLLIGVGLLYLTFKVSEGWREQRTTFRSYPLLTIFWIISLLYSVGAPFAPNRMIDAVPFWVVPTLGTSMLAIGVAYWMVWANLMPLIGFQIQHEVIQLPDGSERVKYVRHRFPRSLVLSVATLVDRRFSHPPPPSWAFHLSAEARRPYTHPDCSSRFPKKSFDTQITSVMSWDLLQRFFDSDVFNSNPFLSVSYLSRYADHVGIHYVLCNKLRQFPYEDIEFFLPQLCHLIISVDNESMALEEFLLDLCEESVTAALLTFWLFQTYLHDLSSNPQAEAFQTCRRVYNKVQHIVFGLSDSARNEKIKENTLPVMVLGSFIMAAIGVPGLATWAGPLAVAQGRKPVPADAVSDPVTTLQSPTEQLKISRAHTINATTSRSKRSKDPGRITSAPDPKIVTATATANSGTAAAAKPPRAPKSPRPTSSSGSRTPVNEPKRPSQLDMLAVEARLSSSSLPLPDMRSPRMQITRPTSPVSAGLKPSEPMTRRHSHHAKAIISQDDMDSAQKTRLLRQNYFRCQTAFLTALEDISNRLVIVPKQARLSALRAELALITQDLPAEVDIPVICPPSMPHGSPGKSKHHRIVRVNPAESTVLNSAEKVPYLLMVEILRDDFSFDPDSADNQRLLSTLLAEQGSRKRIFDLTESPRIPLARSGNPEPVAPDSVFEPTAGDLGGSGVLGAFDDSSGSGEKTPSVAAPGSSSMQRLSSSATTISTLSEPTARSSATSTSRSSSPGPRRKPVVTISTRAVNAGPSTPAVEQPDFSALATHMRAASQMLAQLEATSGKRPKQEVAAIRAKIIASMQSLEEQSFDLDDGNGPTFDLIIAKADAANAAAEAAAAAATNGNAEAGEDGEVEAPIDPPADTTNAGAARMENDFKTGGLQRKGDRDDPSAAVFGEAWHVKKERIRRSSPYGWMKNWDLVSVIVKTGADLRQEAFACQLINVCHRIWVNAGVPVWVKLMRILVTGESSGLIETITNGVSLHSIKRSLTLSTIESGQNPRRRIATLKDHFVKVFGPVDSEPHKAGVDAFKRSLAAYSMISYILQLKDRHNGNVLVDNEGHIIHIDFGFMLSNSPGAVGFEAAPFKFTHEYLEVLGGIGSPEFEDFKKLCKQAFQALRREADNIIDLVSMMGRESKMPCFGAGIAQTSINLRQRFQLQLSADEAEQFVDDLIGKSLGSYYTRLVDFTQQGPKALEANSGEDNASQRESSRPPCAGFAKKFNAALNPSSANFHEEDLDENDVCDLLEWLLREKKGAIARVERLGVRRISRASLLAFSPSRNFTGTLVEWNHGGRRDAVMKRPQGERRRRFLPNPGERIKKRKSGDEESDGELSDGDIIDLNPFYPEPTEKPGLSLDKNVDGNKPTVIAPNEGSSNNSIATFASTLPELQRRDTAGYPLTAQTKVHTSHGQQQDHALQAPSFHIDPESGMAEVVQQKVECIEASTNAIEQPQLQGAVCSTPAYPVDNRLIQPAAAPAAAPVSMKTKHPFSTFETLQNGSQQAVTHNISNDDGAFGNANGAFTMASHDAYPHNGLTGIGLEEKAYVETRPAPDPSGTAYYAASSPYALAAATRPHAQVSVASFVGGMDGSVDSIHLQHRNLAMPPAEDFFHTSFDDLVVWDGNV</sequence>
<dbReference type="InterPro" id="IPR021601">
    <property type="entry name" value="Phosphatidylino_kinase_fungi"/>
</dbReference>
<keyword evidence="7 10" id="KW-1133">Transmembrane helix</keyword>
<dbReference type="InterPro" id="IPR049160">
    <property type="entry name" value="PI4KB-PIK1_PIK"/>
</dbReference>
<evidence type="ECO:0000256" key="2">
    <source>
        <dbReference type="ARBA" id="ARBA00004141"/>
    </source>
</evidence>
<dbReference type="InterPro" id="IPR015433">
    <property type="entry name" value="PI3/4_kinase"/>
</dbReference>
<dbReference type="GO" id="GO:0016020">
    <property type="term" value="C:membrane"/>
    <property type="evidence" value="ECO:0007669"/>
    <property type="project" value="UniProtKB-SubCell"/>
</dbReference>
<evidence type="ECO:0000256" key="7">
    <source>
        <dbReference type="ARBA" id="ARBA00022989"/>
    </source>
</evidence>
<dbReference type="PROSITE" id="PS00915">
    <property type="entry name" value="PI3_4_KINASE_1"/>
    <property type="match status" value="1"/>
</dbReference>
<feature type="region of interest" description="Disordered" evidence="9">
    <location>
        <begin position="1084"/>
        <end position="1194"/>
    </location>
</feature>
<feature type="compositionally biased region" description="Acidic residues" evidence="9">
    <location>
        <begin position="1760"/>
        <end position="1771"/>
    </location>
</feature>
<evidence type="ECO:0000256" key="6">
    <source>
        <dbReference type="ARBA" id="ARBA00022777"/>
    </source>
</evidence>
<feature type="transmembrane region" description="Helical" evidence="10">
    <location>
        <begin position="206"/>
        <end position="230"/>
    </location>
</feature>
<feature type="region of interest" description="Disordered" evidence="9">
    <location>
        <begin position="1732"/>
        <end position="1812"/>
    </location>
</feature>
<dbReference type="FunFam" id="1.10.1070.11:FF:000016">
    <property type="entry name" value="PIK1p Phosphatidylinositol 4-kinase"/>
    <property type="match status" value="1"/>
</dbReference>
<feature type="compositionally biased region" description="Low complexity" evidence="9">
    <location>
        <begin position="858"/>
        <end position="868"/>
    </location>
</feature>
<feature type="domain" description="PI3K/PI4K catalytic" evidence="11">
    <location>
        <begin position="1336"/>
        <end position="1615"/>
    </location>
</feature>
<dbReference type="InterPro" id="IPR016024">
    <property type="entry name" value="ARM-type_fold"/>
</dbReference>
<dbReference type="PANTHER" id="PTHR10048">
    <property type="entry name" value="PHOSPHATIDYLINOSITOL KINASE"/>
    <property type="match status" value="1"/>
</dbReference>
<dbReference type="Gene3D" id="3.30.1010.10">
    <property type="entry name" value="Phosphatidylinositol 3-kinase Catalytic Subunit, Chain A, domain 4"/>
    <property type="match status" value="1"/>
</dbReference>
<keyword evidence="8 10" id="KW-0472">Membrane</keyword>
<dbReference type="FunFam" id="1.20.1740.10:FF:000106">
    <property type="entry name" value="Methionine transporter, putative (Eurofung)"/>
    <property type="match status" value="1"/>
</dbReference>
<evidence type="ECO:0000313" key="12">
    <source>
        <dbReference type="EMBL" id="QBZ61538.1"/>
    </source>
</evidence>
<keyword evidence="4" id="KW-0808">Transferase</keyword>
<feature type="transmembrane region" description="Helical" evidence="10">
    <location>
        <begin position="299"/>
        <end position="321"/>
    </location>
</feature>
<evidence type="ECO:0000313" key="13">
    <source>
        <dbReference type="Proteomes" id="UP000294847"/>
    </source>
</evidence>
<dbReference type="GO" id="GO:0005737">
    <property type="term" value="C:cytoplasm"/>
    <property type="evidence" value="ECO:0007669"/>
    <property type="project" value="TreeGrafter"/>
</dbReference>
<dbReference type="InterPro" id="IPR011009">
    <property type="entry name" value="Kinase-like_dom_sf"/>
</dbReference>
<dbReference type="InterPro" id="IPR018936">
    <property type="entry name" value="PI3/4_kinase_CS"/>
</dbReference>
<dbReference type="SMART" id="SM00146">
    <property type="entry name" value="PI3Kc"/>
    <property type="match status" value="1"/>
</dbReference>
<proteinExistence type="predicted"/>
<dbReference type="FunFam" id="3.30.1010.10:FF:000035">
    <property type="entry name" value="Phosphatidylinositol 4-kinase PIK1a"/>
    <property type="match status" value="1"/>
</dbReference>
<dbReference type="GO" id="GO:0048015">
    <property type="term" value="P:phosphatidylinositol-mediated signaling"/>
    <property type="evidence" value="ECO:0007669"/>
    <property type="project" value="TreeGrafter"/>
</dbReference>
<feature type="compositionally biased region" description="Low complexity" evidence="9">
    <location>
        <begin position="1141"/>
        <end position="1168"/>
    </location>
</feature>
<feature type="transmembrane region" description="Helical" evidence="10">
    <location>
        <begin position="88"/>
        <end position="109"/>
    </location>
</feature>
<dbReference type="GO" id="GO:0022857">
    <property type="term" value="F:transmembrane transporter activity"/>
    <property type="evidence" value="ECO:0007669"/>
    <property type="project" value="InterPro"/>
</dbReference>
<feature type="transmembrane region" description="Helical" evidence="10">
    <location>
        <begin position="463"/>
        <end position="483"/>
    </location>
</feature>
<feature type="transmembrane region" description="Helical" evidence="10">
    <location>
        <begin position="495"/>
        <end position="517"/>
    </location>
</feature>
<dbReference type="GO" id="GO:0004430">
    <property type="term" value="F:1-phosphatidylinositol 4-kinase activity"/>
    <property type="evidence" value="ECO:0007669"/>
    <property type="project" value="UniProtKB-EC"/>
</dbReference>
<dbReference type="SUPFAM" id="SSF56112">
    <property type="entry name" value="Protein kinase-like (PK-like)"/>
    <property type="match status" value="1"/>
</dbReference>
<feature type="transmembrane region" description="Helical" evidence="10">
    <location>
        <begin position="262"/>
        <end position="279"/>
    </location>
</feature>
<feature type="region of interest" description="Disordered" evidence="9">
    <location>
        <begin position="1"/>
        <end position="22"/>
    </location>
</feature>
<dbReference type="SUPFAM" id="SSF48371">
    <property type="entry name" value="ARM repeat"/>
    <property type="match status" value="1"/>
</dbReference>
<dbReference type="Pfam" id="PF13520">
    <property type="entry name" value="AA_permease_2"/>
    <property type="match status" value="1"/>
</dbReference>
<reference evidence="12 13" key="1">
    <citation type="journal article" date="2019" name="Mol. Biol. Evol.">
        <title>Blast fungal genomes show frequent chromosomal changes, gene gains and losses, and effector gene turnover.</title>
        <authorList>
            <person name="Gomez Luciano L.B."/>
            <person name="Jason Tsai I."/>
            <person name="Chuma I."/>
            <person name="Tosa Y."/>
            <person name="Chen Y.H."/>
            <person name="Li J.Y."/>
            <person name="Li M.Y."/>
            <person name="Jade Lu M.Y."/>
            <person name="Nakayashiki H."/>
            <person name="Li W.H."/>
        </authorList>
    </citation>
    <scope>NUCLEOTIDE SEQUENCE [LARGE SCALE GENOMIC DNA]</scope>
    <source>
        <strain evidence="12">MZ5-1-6</strain>
    </source>
</reference>
<dbReference type="CDD" id="cd05168">
    <property type="entry name" value="PI4Kc_III_beta"/>
    <property type="match status" value="1"/>
</dbReference>
<comment type="catalytic activity">
    <reaction evidence="1">
        <text>a 1,2-diacyl-sn-glycero-3-phospho-(1D-myo-inositol) + ATP = a 1,2-diacyl-sn-glycero-3-phospho-(1D-myo-inositol 4-phosphate) + ADP + H(+)</text>
        <dbReference type="Rhea" id="RHEA:19877"/>
        <dbReference type="ChEBI" id="CHEBI:15378"/>
        <dbReference type="ChEBI" id="CHEBI:30616"/>
        <dbReference type="ChEBI" id="CHEBI:57880"/>
        <dbReference type="ChEBI" id="CHEBI:58178"/>
        <dbReference type="ChEBI" id="CHEBI:456216"/>
        <dbReference type="EC" id="2.7.1.67"/>
    </reaction>
</comment>
<dbReference type="Gene3D" id="6.10.140.1260">
    <property type="match status" value="1"/>
</dbReference>
<evidence type="ECO:0000256" key="1">
    <source>
        <dbReference type="ARBA" id="ARBA00001686"/>
    </source>
</evidence>
<dbReference type="InterPro" id="IPR036940">
    <property type="entry name" value="PI3/4_kinase_cat_sf"/>
</dbReference>
<dbReference type="GO" id="GO:0046854">
    <property type="term" value="P:phosphatidylinositol phosphate biosynthetic process"/>
    <property type="evidence" value="ECO:0007669"/>
    <property type="project" value="InterPro"/>
</dbReference>
<evidence type="ECO:0000256" key="3">
    <source>
        <dbReference type="ARBA" id="ARBA00012169"/>
    </source>
</evidence>
<accession>A0A4V1C6Y8</accession>